<feature type="compositionally biased region" description="Polar residues" evidence="1">
    <location>
        <begin position="227"/>
        <end position="236"/>
    </location>
</feature>
<keyword evidence="3" id="KW-0732">Signal</keyword>
<accession>A0A1Y1ZQD1</accession>
<feature type="region of interest" description="Disordered" evidence="1">
    <location>
        <begin position="173"/>
        <end position="192"/>
    </location>
</feature>
<keyword evidence="5" id="KW-1185">Reference proteome</keyword>
<name>A0A1Y1ZQD1_9PLEO</name>
<dbReference type="OrthoDB" id="3797881at2759"/>
<dbReference type="Proteomes" id="UP000193144">
    <property type="component" value="Unassembled WGS sequence"/>
</dbReference>
<feature type="region of interest" description="Disordered" evidence="1">
    <location>
        <begin position="227"/>
        <end position="251"/>
    </location>
</feature>
<feature type="signal peptide" evidence="3">
    <location>
        <begin position="1"/>
        <end position="18"/>
    </location>
</feature>
<feature type="chain" id="PRO_5012440642" evidence="3">
    <location>
        <begin position="19"/>
        <end position="333"/>
    </location>
</feature>
<reference evidence="4" key="1">
    <citation type="submission" date="2016-07" db="EMBL/GenBank/DDBJ databases">
        <title>Pervasive Adenine N6-methylation of Active Genes in Fungi.</title>
        <authorList>
            <consortium name="DOE Joint Genome Institute"/>
            <person name="Mondo S.J."/>
            <person name="Dannebaum R.O."/>
            <person name="Kuo R.C."/>
            <person name="Labutti K."/>
            <person name="Haridas S."/>
            <person name="Kuo A."/>
            <person name="Salamov A."/>
            <person name="Ahrendt S.R."/>
            <person name="Lipzen A."/>
            <person name="Sullivan W."/>
            <person name="Andreopoulos W.B."/>
            <person name="Clum A."/>
            <person name="Lindquist E."/>
            <person name="Daum C."/>
            <person name="Ramamoorthy G.K."/>
            <person name="Gryganskyi A."/>
            <person name="Culley D."/>
            <person name="Magnuson J.K."/>
            <person name="James T.Y."/>
            <person name="O'Malley M.A."/>
            <person name="Stajich J.E."/>
            <person name="Spatafora J.W."/>
            <person name="Visel A."/>
            <person name="Grigoriev I.V."/>
        </authorList>
    </citation>
    <scope>NUCLEOTIDE SEQUENCE [LARGE SCALE GENOMIC DNA]</scope>
    <source>
        <strain evidence="4">CBS 115471</strain>
    </source>
</reference>
<evidence type="ECO:0000313" key="5">
    <source>
        <dbReference type="Proteomes" id="UP000193144"/>
    </source>
</evidence>
<keyword evidence="2" id="KW-0472">Membrane</keyword>
<feature type="compositionally biased region" description="Pro residues" evidence="1">
    <location>
        <begin position="40"/>
        <end position="52"/>
    </location>
</feature>
<evidence type="ECO:0000256" key="2">
    <source>
        <dbReference type="SAM" id="Phobius"/>
    </source>
</evidence>
<keyword evidence="2" id="KW-0812">Transmembrane</keyword>
<gene>
    <name evidence="4" type="ORF">BCR34DRAFT_600771</name>
</gene>
<sequence length="333" mass="35863">MPLLLIISFILIITPILAVQIPRIARTLPPVSQTTQQRPTGPPSASPRPTSRPVPKLTRSPAPLPVRTDSIRTTDGSLDRVSGPATHASEARGQISQSNNGRPRALGDASPQSLPLSLEPNPRTEDQAPRTGPGKKPWDPPFPSAPHLDESAENSTGNVGSMYRILGPVRERESNGEGIEEQGKGKHGVTSPVLPHNSLPAPLFKHESSGGLLAALKRPNTVLLDSQPQNRQVQHETPTPHPPTPPANQQLIREPVLGPSPLQSQSRTALHICLIVLSLLISLLVFSALTAHFLASFVVYKTEARLGDMRKGVLRSGEMRMCLCAGDGGWRRE</sequence>
<keyword evidence="2" id="KW-1133">Transmembrane helix</keyword>
<feature type="region of interest" description="Disordered" evidence="1">
    <location>
        <begin position="30"/>
        <end position="160"/>
    </location>
</feature>
<evidence type="ECO:0000256" key="1">
    <source>
        <dbReference type="SAM" id="MobiDB-lite"/>
    </source>
</evidence>
<comment type="caution">
    <text evidence="4">The sequence shown here is derived from an EMBL/GenBank/DDBJ whole genome shotgun (WGS) entry which is preliminary data.</text>
</comment>
<evidence type="ECO:0000256" key="3">
    <source>
        <dbReference type="SAM" id="SignalP"/>
    </source>
</evidence>
<dbReference type="EMBL" id="MCFA01000053">
    <property type="protein sequence ID" value="ORY12207.1"/>
    <property type="molecule type" value="Genomic_DNA"/>
</dbReference>
<proteinExistence type="predicted"/>
<evidence type="ECO:0000313" key="4">
    <source>
        <dbReference type="EMBL" id="ORY12207.1"/>
    </source>
</evidence>
<organism evidence="4 5">
    <name type="scientific">Clohesyomyces aquaticus</name>
    <dbReference type="NCBI Taxonomy" id="1231657"/>
    <lineage>
        <taxon>Eukaryota</taxon>
        <taxon>Fungi</taxon>
        <taxon>Dikarya</taxon>
        <taxon>Ascomycota</taxon>
        <taxon>Pezizomycotina</taxon>
        <taxon>Dothideomycetes</taxon>
        <taxon>Pleosporomycetidae</taxon>
        <taxon>Pleosporales</taxon>
        <taxon>Lindgomycetaceae</taxon>
        <taxon>Clohesyomyces</taxon>
    </lineage>
</organism>
<feature type="transmembrane region" description="Helical" evidence="2">
    <location>
        <begin position="269"/>
        <end position="300"/>
    </location>
</feature>
<dbReference type="AlphaFoldDB" id="A0A1Y1ZQD1"/>
<protein>
    <submittedName>
        <fullName evidence="4">Uncharacterized protein</fullName>
    </submittedName>
</protein>